<feature type="domain" description="Teneurin-like YD-shell" evidence="5">
    <location>
        <begin position="1089"/>
        <end position="1260"/>
    </location>
</feature>
<evidence type="ECO:0000256" key="3">
    <source>
        <dbReference type="SAM" id="SignalP"/>
    </source>
</evidence>
<organism evidence="6 7">
    <name type="scientific">Thauera sedimentorum</name>
    <dbReference type="NCBI Taxonomy" id="2767595"/>
    <lineage>
        <taxon>Bacteria</taxon>
        <taxon>Pseudomonadati</taxon>
        <taxon>Pseudomonadota</taxon>
        <taxon>Betaproteobacteria</taxon>
        <taxon>Rhodocyclales</taxon>
        <taxon>Zoogloeaceae</taxon>
        <taxon>Thauera</taxon>
    </lineage>
</organism>
<keyword evidence="7" id="KW-1185">Reference proteome</keyword>
<protein>
    <submittedName>
        <fullName evidence="6">Uncharacterized protein</fullName>
    </submittedName>
</protein>
<dbReference type="InterPro" id="IPR006530">
    <property type="entry name" value="YD"/>
</dbReference>
<sequence length="1681" mass="184173">MKPVRLASVLLLLLIPGLPAGAQGTLDELLGGCGVTMSCPAPGGPASPTQCVNNDVGNPCGVQGGPATQAAPGGQSVGAGNPISVLSGNKYQREADLPALPGVLGLEVVRHYNSRLGHTERRGIHLGPGWRLSYDTRLYSTRHNLQILQADGSRIIFARNPTEPDRCASLDPARGQVLISRKAHGEQYVWHWPDGRRLFFDGHGLLTQILAPSGEFVALQRDPAGRLVSVTDPQGRTLRIGYTDDLRTIAHIDTPLGRIAYTYDEAGKLTKVTLPTGYDPATQPHPYAGRGTTTSTLAREYHYEDEHSPALLTGITVSGSGTDGELVHQRIASWAYDQEARAIRSVRGPMPPHGERGAEDLTLDFSTPGRTVLTNSLGQTSTYITELIGSERRIIEARGPGCATCPPTNVRYRYDAAGRPLLTTTLDDDGHPLQSTRTEFDAHGRRLHVEGYRFISGRPELQGWVRYAYGPGTPTTPVLIARPSVVPGKEHQIRIDYNEAGQPLRVTETGFSPLDENGEPARTPEAATAIERTTTYAYARINGRSVLTEIDGPLPNGPQASPEDSDITRFEWDELGHHPVLRTEPGGRQTRLARDPAGRVDTSTFTDGIRQISRTVRLDTRGAVLQASVTASAMNMAPLAREYAFSYDALGRLVSARGPDGITTSIEHAADGTTTTLAPDGKLVDLHDRERRLLARAVYDAHGELAWAQMNLRDEHNRLVARVDADGVMQAYGLAPQSGEGRVSFAPDGAAVLQGTDAAGLHQLAADGGMRTLSLRDGAWMLRDAAGRGHVLLKDDFGRTAIELAPDEGRLLYAYSGATVEKRQFGLQGEQSVETLRFDHAGRLIERHRAGCTESLHYQGDLLERLQGCANAHVFARDAFGQITLHEQYIEADTGTLRFASRYAYAATDGRLLARSLPDGQRLHYHYDPHTAHAQHIARERGWLNAARRLSDGFADWLHALLPQALTEQTLLADIAHPPLGHALSYRHGNGMHTKVTAGTNGRIQSIAVAPSDGPALIELRQTRDRAGRITATELGGTTTAFAYDAAGRLAEARLDGRDGALLHTAYTPLGERRSQQAVSRDGFGRQSALGTLHLTYDEAHRLTEVHREQRMIARYAYDALGNRISKTVDGRTTFFIYDLQHRLVAEADAHGRLHTQYLYAGHRPHTLLRADDGEQARDVFAIHADPRGLALAVTDEHANIVWQQAFGPFGEPLAATAVDMPAFHYPLRLAGQYDDAETGLHYNIHRYYDPRSGRYLTPDPLGLSDSDNRYAYVRNAPLGAVDPLGLFPIDEDFFWTSRQSRPLKLTDQGGHLDILMIAFTQYQMDNGYRFSPTIIDQIVRNNYHTDSQGSPFNLGGGQGNIYNHWDNPNNGPMCQDMHCNTLMPHYGTTDWIAPALAQISGLRDNYASVGGATSAMTTYNIRSILSSFGQNTHAIADFYAHTNWVDGFGRGGAVCNDLGTIGFLGTPPVRPDRLYVLEDPSDPFSHNYHVFEVGYVPTGLNQHTLWDETLVEGLFSGTVNLTAEPVGCPLMQHGKPGDIECHIDPTTHGYWHKDDDAGPGGSAPYDGPPMFGWEVKEYQGEPPKKNDDDLMFGTEWYADLGVTQSDLKIGDRIYVQVEITDKYQFAFHLAVAHTKLEIARLYDAAEGVMVGGMPLREVYKMDARELINARIGYLGMDSKQ</sequence>
<evidence type="ECO:0000259" key="4">
    <source>
        <dbReference type="Pfam" id="PF20148"/>
    </source>
</evidence>
<dbReference type="NCBIfam" id="TIGR01643">
    <property type="entry name" value="YD_repeat_2x"/>
    <property type="match status" value="4"/>
</dbReference>
<dbReference type="Proteomes" id="UP000603602">
    <property type="component" value="Unassembled WGS sequence"/>
</dbReference>
<dbReference type="InterPro" id="IPR056823">
    <property type="entry name" value="TEN-like_YD-shell"/>
</dbReference>
<name>A0ABR9B5M1_9RHOO</name>
<keyword evidence="3" id="KW-0732">Signal</keyword>
<reference evidence="7" key="1">
    <citation type="submission" date="2023-07" db="EMBL/GenBank/DDBJ databases">
        <title>Thauera sp. CAU 1555 isolated from sand of Yaerae Beach.</title>
        <authorList>
            <person name="Kim W."/>
        </authorList>
    </citation>
    <scope>NUCLEOTIDE SEQUENCE [LARGE SCALE GENOMIC DNA]</scope>
    <source>
        <strain evidence="7">CAU 1555</strain>
    </source>
</reference>
<comment type="caution">
    <text evidence="6">The sequence shown here is derived from an EMBL/GenBank/DDBJ whole genome shotgun (WGS) entry which is preliminary data.</text>
</comment>
<evidence type="ECO:0000256" key="2">
    <source>
        <dbReference type="SAM" id="MobiDB-lite"/>
    </source>
</evidence>
<evidence type="ECO:0000256" key="1">
    <source>
        <dbReference type="ARBA" id="ARBA00022737"/>
    </source>
</evidence>
<keyword evidence="1" id="KW-0677">Repeat</keyword>
<dbReference type="InterPro" id="IPR022385">
    <property type="entry name" value="Rhs_assc_core"/>
</dbReference>
<dbReference type="EMBL" id="JACYTO010000001">
    <property type="protein sequence ID" value="MBD8501676.1"/>
    <property type="molecule type" value="Genomic_DNA"/>
</dbReference>
<proteinExistence type="predicted"/>
<dbReference type="PANTHER" id="PTHR32305:SF15">
    <property type="entry name" value="PROTEIN RHSA-RELATED"/>
    <property type="match status" value="1"/>
</dbReference>
<feature type="domain" description="DUF6531" evidence="4">
    <location>
        <begin position="80"/>
        <end position="157"/>
    </location>
</feature>
<dbReference type="InterPro" id="IPR031325">
    <property type="entry name" value="RHS_repeat"/>
</dbReference>
<dbReference type="PANTHER" id="PTHR32305">
    <property type="match status" value="1"/>
</dbReference>
<dbReference type="Pfam" id="PF05593">
    <property type="entry name" value="RHS_repeat"/>
    <property type="match status" value="1"/>
</dbReference>
<evidence type="ECO:0000313" key="6">
    <source>
        <dbReference type="EMBL" id="MBD8501676.1"/>
    </source>
</evidence>
<feature type="region of interest" description="Disordered" evidence="2">
    <location>
        <begin position="579"/>
        <end position="602"/>
    </location>
</feature>
<dbReference type="RefSeq" id="WP_187716515.1">
    <property type="nucleotide sequence ID" value="NZ_JACTAH010000001.1"/>
</dbReference>
<feature type="signal peptide" evidence="3">
    <location>
        <begin position="1"/>
        <end position="22"/>
    </location>
</feature>
<dbReference type="PRINTS" id="PR00394">
    <property type="entry name" value="RHSPROTEIN"/>
</dbReference>
<feature type="chain" id="PRO_5045873208" evidence="3">
    <location>
        <begin position="23"/>
        <end position="1681"/>
    </location>
</feature>
<dbReference type="Gene3D" id="2.180.10.10">
    <property type="entry name" value="RHS repeat-associated core"/>
    <property type="match status" value="3"/>
</dbReference>
<accession>A0ABR9B5M1</accession>
<evidence type="ECO:0000259" key="5">
    <source>
        <dbReference type="Pfam" id="PF25023"/>
    </source>
</evidence>
<gene>
    <name evidence="6" type="ORF">IFO67_02160</name>
</gene>
<dbReference type="Pfam" id="PF25023">
    <property type="entry name" value="TEN_YD-shell"/>
    <property type="match status" value="1"/>
</dbReference>
<dbReference type="InterPro" id="IPR045351">
    <property type="entry name" value="DUF6531"/>
</dbReference>
<dbReference type="NCBIfam" id="TIGR03696">
    <property type="entry name" value="Rhs_assc_core"/>
    <property type="match status" value="1"/>
</dbReference>
<evidence type="ECO:0000313" key="7">
    <source>
        <dbReference type="Proteomes" id="UP000603602"/>
    </source>
</evidence>
<dbReference type="InterPro" id="IPR050708">
    <property type="entry name" value="T6SS_VgrG/RHS"/>
</dbReference>
<dbReference type="Pfam" id="PF20148">
    <property type="entry name" value="DUF6531"/>
    <property type="match status" value="1"/>
</dbReference>